<reference evidence="2" key="1">
    <citation type="submission" date="2023-03" db="EMBL/GenBank/DDBJ databases">
        <title>Massive genome expansion in bonnet fungi (Mycena s.s.) driven by repeated elements and novel gene families across ecological guilds.</title>
        <authorList>
            <consortium name="Lawrence Berkeley National Laboratory"/>
            <person name="Harder C.B."/>
            <person name="Miyauchi S."/>
            <person name="Viragh M."/>
            <person name="Kuo A."/>
            <person name="Thoen E."/>
            <person name="Andreopoulos B."/>
            <person name="Lu D."/>
            <person name="Skrede I."/>
            <person name="Drula E."/>
            <person name="Henrissat B."/>
            <person name="Morin E."/>
            <person name="Kohler A."/>
            <person name="Barry K."/>
            <person name="LaButti K."/>
            <person name="Morin E."/>
            <person name="Salamov A."/>
            <person name="Lipzen A."/>
            <person name="Mereny Z."/>
            <person name="Hegedus B."/>
            <person name="Baldrian P."/>
            <person name="Stursova M."/>
            <person name="Weitz H."/>
            <person name="Taylor A."/>
            <person name="Grigoriev I.V."/>
            <person name="Nagy L.G."/>
            <person name="Martin F."/>
            <person name="Kauserud H."/>
        </authorList>
    </citation>
    <scope>NUCLEOTIDE SEQUENCE</scope>
    <source>
        <strain evidence="2">CBHHK067</strain>
    </source>
</reference>
<feature type="region of interest" description="Disordered" evidence="1">
    <location>
        <begin position="1"/>
        <end position="79"/>
    </location>
</feature>
<feature type="region of interest" description="Disordered" evidence="1">
    <location>
        <begin position="103"/>
        <end position="129"/>
    </location>
</feature>
<comment type="caution">
    <text evidence="2">The sequence shown here is derived from an EMBL/GenBank/DDBJ whole genome shotgun (WGS) entry which is preliminary data.</text>
</comment>
<dbReference type="EMBL" id="JARKIE010000069">
    <property type="protein sequence ID" value="KAJ7689788.1"/>
    <property type="molecule type" value="Genomic_DNA"/>
</dbReference>
<gene>
    <name evidence="2" type="ORF">B0H17DRAFT_936732</name>
</gene>
<accession>A0AAD7DF93</accession>
<name>A0AAD7DF93_MYCRO</name>
<evidence type="ECO:0000313" key="2">
    <source>
        <dbReference type="EMBL" id="KAJ7689788.1"/>
    </source>
</evidence>
<feature type="compositionally biased region" description="Low complexity" evidence="1">
    <location>
        <begin position="103"/>
        <end position="128"/>
    </location>
</feature>
<proteinExistence type="predicted"/>
<dbReference type="Proteomes" id="UP001221757">
    <property type="component" value="Unassembled WGS sequence"/>
</dbReference>
<evidence type="ECO:0000313" key="3">
    <source>
        <dbReference type="Proteomes" id="UP001221757"/>
    </source>
</evidence>
<protein>
    <submittedName>
        <fullName evidence="2">Uncharacterized protein</fullName>
    </submittedName>
</protein>
<feature type="compositionally biased region" description="Polar residues" evidence="1">
    <location>
        <begin position="32"/>
        <end position="44"/>
    </location>
</feature>
<evidence type="ECO:0000256" key="1">
    <source>
        <dbReference type="SAM" id="MobiDB-lite"/>
    </source>
</evidence>
<organism evidence="2 3">
    <name type="scientific">Mycena rosella</name>
    <name type="common">Pink bonnet</name>
    <name type="synonym">Agaricus rosellus</name>
    <dbReference type="NCBI Taxonomy" id="1033263"/>
    <lineage>
        <taxon>Eukaryota</taxon>
        <taxon>Fungi</taxon>
        <taxon>Dikarya</taxon>
        <taxon>Basidiomycota</taxon>
        <taxon>Agaricomycotina</taxon>
        <taxon>Agaricomycetes</taxon>
        <taxon>Agaricomycetidae</taxon>
        <taxon>Agaricales</taxon>
        <taxon>Marasmiineae</taxon>
        <taxon>Mycenaceae</taxon>
        <taxon>Mycena</taxon>
    </lineage>
</organism>
<keyword evidence="3" id="KW-1185">Reference proteome</keyword>
<dbReference type="AlphaFoldDB" id="A0AAD7DF93"/>
<sequence length="359" mass="39734">MGWFQQPQKVNRPEQEAAASDSDTVEDCVIATANSPSVNASGSRVISRPPVTVEDVSDDEDEDHKSLSPSELSLREEEGLGDLEEIFARIQLEFQDAALPETAGTAVPSGAAPSPSQPTPTSNPSTQQRVPYVPGQLISFSRTDQSFSYTPAPKPVGPPGCPPSAQKAEEAIVKLNAILHPSRGPNTRGFKIADLNMILRARLELMISFLWLYASNGYTQWAKSADIIARAAGKGSWLSCCIREWVVAFIKDENKLPMGDYGKMNATVLEDEDLAQELHLHLQGLGKYVAAQDIVNYMATDEMKARLKLKNGISIRTAQRWMKRMQYCWTTEPKGMYSDGHERDDVVEYRQNVFLPCWA</sequence>